<feature type="compositionally biased region" description="Polar residues" evidence="1">
    <location>
        <begin position="20"/>
        <end position="29"/>
    </location>
</feature>
<dbReference type="KEGG" id="njp:NEJAP_0860"/>
<dbReference type="EMBL" id="AP014546">
    <property type="protein sequence ID" value="BBB28817.1"/>
    <property type="molecule type" value="Genomic_DNA"/>
</dbReference>
<accession>A0A7R6SVL3</accession>
<organism evidence="2 3">
    <name type="scientific">Neptunomonas japonica JAMM 1380</name>
    <dbReference type="NCBI Taxonomy" id="1441457"/>
    <lineage>
        <taxon>Bacteria</taxon>
        <taxon>Pseudomonadati</taxon>
        <taxon>Pseudomonadota</taxon>
        <taxon>Gammaproteobacteria</taxon>
        <taxon>Oceanospirillales</taxon>
        <taxon>Oceanospirillaceae</taxon>
        <taxon>Neptunomonas</taxon>
    </lineage>
</organism>
<proteinExistence type="predicted"/>
<reference evidence="2 3" key="1">
    <citation type="journal article" date="2008" name="Int. J. Syst. Evol. Microbiol.">
        <title>Neptunomonas japonica sp. nov., an Osedax japonicus symbiont-like bacterium isolated from sediment adjacent to sperm whale carcasses off Kagoshima, Japan.</title>
        <authorList>
            <person name="Miyazaki M."/>
            <person name="Nogi Y."/>
            <person name="Fujiwara Y."/>
            <person name="Kawato M."/>
            <person name="Kubokawa K."/>
            <person name="Horikoshi K."/>
        </authorList>
    </citation>
    <scope>NUCLEOTIDE SEQUENCE [LARGE SCALE GENOMIC DNA]</scope>
    <source>
        <strain evidence="2 3">JAMM 1380</strain>
    </source>
</reference>
<dbReference type="Proteomes" id="UP000595332">
    <property type="component" value="Chromosome"/>
</dbReference>
<sequence>MNVTGALQTGVIGLNRTLDNTLKSSSDQVGSGKPEVPELASGKALNSALTETTLDASAQAPSTKVVTDAGEVLGTNIDTRA</sequence>
<gene>
    <name evidence="2" type="ORF">NEJAP_0860</name>
</gene>
<dbReference type="RefSeq" id="WP_201349479.1">
    <property type="nucleotide sequence ID" value="NZ_AP014546.1"/>
</dbReference>
<feature type="region of interest" description="Disordered" evidence="1">
    <location>
        <begin position="20"/>
        <end position="40"/>
    </location>
</feature>
<evidence type="ECO:0000313" key="2">
    <source>
        <dbReference type="EMBL" id="BBB28817.1"/>
    </source>
</evidence>
<name>A0A7R6SVL3_9GAMM</name>
<evidence type="ECO:0000256" key="1">
    <source>
        <dbReference type="SAM" id="MobiDB-lite"/>
    </source>
</evidence>
<keyword evidence="3" id="KW-1185">Reference proteome</keyword>
<dbReference type="AlphaFoldDB" id="A0A7R6SVL3"/>
<protein>
    <submittedName>
        <fullName evidence="2">Uncharacterized protein</fullName>
    </submittedName>
</protein>
<evidence type="ECO:0000313" key="3">
    <source>
        <dbReference type="Proteomes" id="UP000595332"/>
    </source>
</evidence>